<name>A0A9W6CSV2_9MICO</name>
<accession>A0A9W6CSV2</accession>
<dbReference type="AlphaFoldDB" id="A0A9W6CSV2"/>
<evidence type="ECO:0000313" key="1">
    <source>
        <dbReference type="EMBL" id="GLI28361.1"/>
    </source>
</evidence>
<reference evidence="1" key="1">
    <citation type="submission" date="2022-12" db="EMBL/GenBank/DDBJ databases">
        <title>Reference genome sequencing for broad-spectrum identification of bacterial and archaeal isolates by mass spectrometry.</title>
        <authorList>
            <person name="Sekiguchi Y."/>
            <person name="Tourlousse D.M."/>
        </authorList>
    </citation>
    <scope>NUCLEOTIDE SEQUENCE</scope>
    <source>
        <strain evidence="1">14</strain>
    </source>
</reference>
<gene>
    <name evidence="1" type="ORF">ARHIZOSPH14_26030</name>
</gene>
<sequence>MKTLPAQLTPFVRSDVTGALLAETLGRPEEEFSLAELGRRIGAGGGVVHKEVGRLLESGVLVDRQSGRNRLVRANQGHPLYSLMRELIQATYGPVPVLRDLLGGLDGVERAYIYGSWAARRHGEPGEYPNDVDVLVVGDPPRRELADLAVRAGEQVGLDVNITRVGRDEWDAASPSPFIATVRSRPLVEVLTEASDG</sequence>
<comment type="caution">
    <text evidence="1">The sequence shown here is derived from an EMBL/GenBank/DDBJ whole genome shotgun (WGS) entry which is preliminary data.</text>
</comment>
<dbReference type="InterPro" id="IPR043519">
    <property type="entry name" value="NT_sf"/>
</dbReference>
<organism evidence="1 2">
    <name type="scientific">Agromyces rhizosphaerae</name>
    <dbReference type="NCBI Taxonomy" id="88374"/>
    <lineage>
        <taxon>Bacteria</taxon>
        <taxon>Bacillati</taxon>
        <taxon>Actinomycetota</taxon>
        <taxon>Actinomycetes</taxon>
        <taxon>Micrococcales</taxon>
        <taxon>Microbacteriaceae</taxon>
        <taxon>Agromyces</taxon>
    </lineage>
</organism>
<dbReference type="Proteomes" id="UP001144396">
    <property type="component" value="Unassembled WGS sequence"/>
</dbReference>
<dbReference type="SUPFAM" id="SSF81301">
    <property type="entry name" value="Nucleotidyltransferase"/>
    <property type="match status" value="1"/>
</dbReference>
<dbReference type="CDD" id="cd05403">
    <property type="entry name" value="NT_KNTase_like"/>
    <property type="match status" value="1"/>
</dbReference>
<evidence type="ECO:0000313" key="2">
    <source>
        <dbReference type="Proteomes" id="UP001144396"/>
    </source>
</evidence>
<protein>
    <submittedName>
        <fullName evidence="1">ArsR family transcriptional regulator</fullName>
    </submittedName>
</protein>
<dbReference type="RefSeq" id="WP_281885669.1">
    <property type="nucleotide sequence ID" value="NZ_BSDP01000001.1"/>
</dbReference>
<dbReference type="EMBL" id="BSDP01000001">
    <property type="protein sequence ID" value="GLI28361.1"/>
    <property type="molecule type" value="Genomic_DNA"/>
</dbReference>
<keyword evidence="2" id="KW-1185">Reference proteome</keyword>
<proteinExistence type="predicted"/>